<dbReference type="AlphaFoldDB" id="A1RZ34"/>
<feature type="domain" description="SpoVT-AbrB" evidence="1">
    <location>
        <begin position="11"/>
        <end position="56"/>
    </location>
</feature>
<dbReference type="InterPro" id="IPR007159">
    <property type="entry name" value="SpoVT-AbrB_dom"/>
</dbReference>
<evidence type="ECO:0000313" key="3">
    <source>
        <dbReference type="Proteomes" id="UP000000641"/>
    </source>
</evidence>
<dbReference type="PANTHER" id="PTHR42930:SF3">
    <property type="entry name" value="PHOSPHATE-SPECIFIC TRANSPORT SYSTEM ACCESSORY PROTEIN PHOU"/>
    <property type="match status" value="1"/>
</dbReference>
<dbReference type="Proteomes" id="UP000000641">
    <property type="component" value="Chromosome"/>
</dbReference>
<dbReference type="GO" id="GO:0030643">
    <property type="term" value="P:intracellular phosphate ion homeostasis"/>
    <property type="evidence" value="ECO:0007669"/>
    <property type="project" value="InterPro"/>
</dbReference>
<dbReference type="eggNOG" id="arCOG00318">
    <property type="taxonomic scope" value="Archaea"/>
</dbReference>
<dbReference type="Pfam" id="PF01895">
    <property type="entry name" value="PhoU"/>
    <property type="match status" value="1"/>
</dbReference>
<gene>
    <name evidence="2" type="ordered locus">Tpen_1065</name>
</gene>
<sequence>MLVAYARKLIRLGKSSLAVTLPSKWLKRHSLREGDVVYLEEREEGLLVAPGLREQRERLEQARVELAPGEEESAERMIISFYQAGYSEIRIVYSGGRMPAGLLSQVRGSLARLVGLEVFEEGENYVQLQMVADTSTMSLERILSRMEILVKNDVRDLEDYYEEKDSSYLRSVVERDVELDKFYFLLSRQVALSLKSSSYAEKIGVKSRPLLLPYFNYGKTLERVGDVLVSIARALLAGESIAKSHLYTARRAVENGINVFRTGDKASKSSLVNLYSRYFSTTHRQSLVDYLVGNLLSLSLDMLESRIDLEALEKIA</sequence>
<dbReference type="SUPFAM" id="SSF89447">
    <property type="entry name" value="AbrB/MazE/MraZ-like"/>
    <property type="match status" value="1"/>
</dbReference>
<dbReference type="STRING" id="368408.Tpen_1065"/>
<name>A1RZ34_THEPD</name>
<dbReference type="InterPro" id="IPR038078">
    <property type="entry name" value="PhoU-like_sf"/>
</dbReference>
<protein>
    <submittedName>
        <fullName evidence="2">Phosphate uptake regulator, PhoU</fullName>
    </submittedName>
</protein>
<dbReference type="Gene3D" id="1.20.58.220">
    <property type="entry name" value="Phosphate transport system protein phou homolog 2, domain 2"/>
    <property type="match status" value="1"/>
</dbReference>
<organism evidence="2 3">
    <name type="scientific">Thermofilum pendens (strain DSM 2475 / Hrk 5)</name>
    <dbReference type="NCBI Taxonomy" id="368408"/>
    <lineage>
        <taxon>Archaea</taxon>
        <taxon>Thermoproteota</taxon>
        <taxon>Thermoprotei</taxon>
        <taxon>Thermofilales</taxon>
        <taxon>Thermofilaceae</taxon>
        <taxon>Thermofilum</taxon>
    </lineage>
</organism>
<evidence type="ECO:0000259" key="1">
    <source>
        <dbReference type="SMART" id="SM00966"/>
    </source>
</evidence>
<dbReference type="EnsemblBacteria" id="ABL78464">
    <property type="protein sequence ID" value="ABL78464"/>
    <property type="gene ID" value="Tpen_1065"/>
</dbReference>
<dbReference type="KEGG" id="tpe:Tpen_1065"/>
<dbReference type="InterPro" id="IPR026022">
    <property type="entry name" value="PhoU_dom"/>
</dbReference>
<dbReference type="HOGENOM" id="CLU_069302_1_0_2"/>
<dbReference type="PANTHER" id="PTHR42930">
    <property type="entry name" value="PHOSPHATE-SPECIFIC TRANSPORT SYSTEM ACCESSORY PROTEIN PHOU"/>
    <property type="match status" value="1"/>
</dbReference>
<dbReference type="Pfam" id="PF04014">
    <property type="entry name" value="MazE_antitoxin"/>
    <property type="match status" value="1"/>
</dbReference>
<keyword evidence="3" id="KW-1185">Reference proteome</keyword>
<dbReference type="InterPro" id="IPR037914">
    <property type="entry name" value="SpoVT-AbrB_sf"/>
</dbReference>
<proteinExistence type="predicted"/>
<dbReference type="SMART" id="SM00966">
    <property type="entry name" value="SpoVT_AbrB"/>
    <property type="match status" value="1"/>
</dbReference>
<dbReference type="InterPro" id="IPR028366">
    <property type="entry name" value="PhoU"/>
</dbReference>
<dbReference type="GO" id="GO:0045936">
    <property type="term" value="P:negative regulation of phosphate metabolic process"/>
    <property type="evidence" value="ECO:0007669"/>
    <property type="project" value="InterPro"/>
</dbReference>
<evidence type="ECO:0000313" key="2">
    <source>
        <dbReference type="EMBL" id="ABL78464.1"/>
    </source>
</evidence>
<dbReference type="GO" id="GO:0003677">
    <property type="term" value="F:DNA binding"/>
    <property type="evidence" value="ECO:0007669"/>
    <property type="project" value="InterPro"/>
</dbReference>
<accession>A1RZ34</accession>
<dbReference type="EMBL" id="CP000505">
    <property type="protein sequence ID" value="ABL78464.1"/>
    <property type="molecule type" value="Genomic_DNA"/>
</dbReference>
<reference evidence="3" key="1">
    <citation type="journal article" date="2008" name="J. Bacteriol.">
        <title>Genome sequence of Thermofilum pendens reveals an exceptional loss of biosynthetic pathways without genome reduction.</title>
        <authorList>
            <person name="Anderson I."/>
            <person name="Rodriguez J."/>
            <person name="Susanti D."/>
            <person name="Porat I."/>
            <person name="Reich C."/>
            <person name="Ulrich L.E."/>
            <person name="Elkins J.G."/>
            <person name="Mavromatis K."/>
            <person name="Lykidis A."/>
            <person name="Kim E."/>
            <person name="Thompson L.S."/>
            <person name="Nolan M."/>
            <person name="Land M."/>
            <person name="Copeland A."/>
            <person name="Lapidus A."/>
            <person name="Lucas S."/>
            <person name="Detter C."/>
            <person name="Zhulin I.B."/>
            <person name="Olsen G.J."/>
            <person name="Whitman W."/>
            <person name="Mukhopadhyay B."/>
            <person name="Bristow J."/>
            <person name="Kyrpides N."/>
        </authorList>
    </citation>
    <scope>NUCLEOTIDE SEQUENCE [LARGE SCALE GENOMIC DNA]</scope>
    <source>
        <strain evidence="3">DSM 2475 / Hrk 5</strain>
    </source>
</reference>
<dbReference type="SUPFAM" id="SSF109755">
    <property type="entry name" value="PhoU-like"/>
    <property type="match status" value="1"/>
</dbReference>